<organism evidence="5 6">
    <name type="scientific">Mycolicibacillus parakoreensis</name>
    <dbReference type="NCBI Taxonomy" id="1069221"/>
    <lineage>
        <taxon>Bacteria</taxon>
        <taxon>Bacillati</taxon>
        <taxon>Actinomycetota</taxon>
        <taxon>Actinomycetes</taxon>
        <taxon>Mycobacteriales</taxon>
        <taxon>Mycobacteriaceae</taxon>
        <taxon>Mycolicibacillus</taxon>
    </lineage>
</organism>
<protein>
    <submittedName>
        <fullName evidence="5">MCE family protein</fullName>
    </submittedName>
</protein>
<feature type="domain" description="Mce/MlaD" evidence="3">
    <location>
        <begin position="48"/>
        <end position="124"/>
    </location>
</feature>
<feature type="domain" description="Mammalian cell entry C-terminal" evidence="4">
    <location>
        <begin position="131"/>
        <end position="357"/>
    </location>
</feature>
<reference evidence="5" key="1">
    <citation type="submission" date="2022-08" db="EMBL/GenBank/DDBJ databases">
        <title>Complete genome sequence of 14 non-tuberculosis mycobacteria type-strains.</title>
        <authorList>
            <person name="Igarashi Y."/>
            <person name="Osugi A."/>
            <person name="Mitarai S."/>
        </authorList>
    </citation>
    <scope>NUCLEOTIDE SEQUENCE</scope>
    <source>
        <strain evidence="5">DSM 45575</strain>
    </source>
</reference>
<keyword evidence="6" id="KW-1185">Reference proteome</keyword>
<gene>
    <name evidence="5" type="ORF">MIU77_13525</name>
</gene>
<keyword evidence="2" id="KW-0812">Transmembrane</keyword>
<evidence type="ECO:0000259" key="4">
    <source>
        <dbReference type="Pfam" id="PF11887"/>
    </source>
</evidence>
<feature type="transmembrane region" description="Helical" evidence="2">
    <location>
        <begin position="17"/>
        <end position="37"/>
    </location>
</feature>
<dbReference type="PANTHER" id="PTHR33371:SF19">
    <property type="entry name" value="MCE-FAMILY PROTEIN MCE4A"/>
    <property type="match status" value="1"/>
</dbReference>
<evidence type="ECO:0000313" key="6">
    <source>
        <dbReference type="Proteomes" id="UP001055200"/>
    </source>
</evidence>
<accession>A0ABY3TVZ2</accession>
<feature type="region of interest" description="Disordered" evidence="1">
    <location>
        <begin position="357"/>
        <end position="449"/>
    </location>
</feature>
<evidence type="ECO:0000259" key="3">
    <source>
        <dbReference type="Pfam" id="PF02470"/>
    </source>
</evidence>
<evidence type="ECO:0000256" key="2">
    <source>
        <dbReference type="SAM" id="Phobius"/>
    </source>
</evidence>
<proteinExistence type="predicted"/>
<dbReference type="Pfam" id="PF02470">
    <property type="entry name" value="MlaD"/>
    <property type="match status" value="1"/>
</dbReference>
<dbReference type="EMBL" id="CP092365">
    <property type="protein sequence ID" value="ULN51888.1"/>
    <property type="molecule type" value="Genomic_DNA"/>
</dbReference>
<keyword evidence="2" id="KW-0472">Membrane</keyword>
<dbReference type="InterPro" id="IPR052336">
    <property type="entry name" value="MlaD_Phospholipid_Transporter"/>
</dbReference>
<sequence length="494" mass="51615">MANWFDTDPRGTSNPRLFVLGVCFITVAVATAMLMVAKSQGKLDDLVRVDIELTNIGDGLPPRSDVKFRNLLVGSVSDVTPSTHGLPNTVHVVIKPGYAQWIPDTVTARVVPANLFAVSAVQLVDNGEAPGHLRSGSVIVEDQSLPTVIFQNVLNKLRQLIGPLGRKADDQSIGVIAALGAATHGRGKELTDTGHDLNEILARLNDVVATDDAGPTTLSALTDAAAGLHRVSPELFDALDRSIRPMATITEKGRQLSSLLAGGLNTADTVATALENQAERMITISTQLTPPLGVIADHADEFHGVSTKLQTLATRVYDIAWDPQTKVLKAGKAAIALTPSRSYVRADCPRYGELAGPSCETAPETPTAPDLFPALQSQGVQPTPGMTENRPNVTPPRHSMPGDPQGPPAPPPPGPPAESPPPVDAPGPPPPPLAAEAQPQSAVVGGNVGLVGSDLEKNQIARIAGRADAGTVLLLGPVLRGNTVQISPVTEEGR</sequence>
<evidence type="ECO:0000256" key="1">
    <source>
        <dbReference type="SAM" id="MobiDB-lite"/>
    </source>
</evidence>
<evidence type="ECO:0000313" key="5">
    <source>
        <dbReference type="EMBL" id="ULN51888.1"/>
    </source>
</evidence>
<name>A0ABY3TVZ2_9MYCO</name>
<feature type="compositionally biased region" description="Pro residues" evidence="1">
    <location>
        <begin position="404"/>
        <end position="433"/>
    </location>
</feature>
<dbReference type="PANTHER" id="PTHR33371">
    <property type="entry name" value="INTERMEMBRANE PHOSPHOLIPID TRANSPORT SYSTEM BINDING PROTEIN MLAD-RELATED"/>
    <property type="match status" value="1"/>
</dbReference>
<dbReference type="Pfam" id="PF11887">
    <property type="entry name" value="Mce4_CUP1"/>
    <property type="match status" value="1"/>
</dbReference>
<dbReference type="InterPro" id="IPR003399">
    <property type="entry name" value="Mce/MlaD"/>
</dbReference>
<keyword evidence="2" id="KW-1133">Transmembrane helix</keyword>
<feature type="compositionally biased region" description="Polar residues" evidence="1">
    <location>
        <begin position="375"/>
        <end position="392"/>
    </location>
</feature>
<dbReference type="InterPro" id="IPR024516">
    <property type="entry name" value="Mce_C"/>
</dbReference>
<dbReference type="RefSeq" id="WP_240170169.1">
    <property type="nucleotide sequence ID" value="NZ_CP092365.1"/>
</dbReference>
<dbReference type="Proteomes" id="UP001055200">
    <property type="component" value="Chromosome"/>
</dbReference>